<dbReference type="SUPFAM" id="SSF55785">
    <property type="entry name" value="PYP-like sensor domain (PAS domain)"/>
    <property type="match status" value="1"/>
</dbReference>
<evidence type="ECO:0000313" key="2">
    <source>
        <dbReference type="EMBL" id="MFD1613094.1"/>
    </source>
</evidence>
<comment type="caution">
    <text evidence="2">The sequence shown here is derived from an EMBL/GenBank/DDBJ whole genome shotgun (WGS) entry which is preliminary data.</text>
</comment>
<evidence type="ECO:0000313" key="3">
    <source>
        <dbReference type="Proteomes" id="UP001597115"/>
    </source>
</evidence>
<sequence>MAQSIYREVYSGAPTPFLVMTPEFEIIDANDAYLAATMRQRDSLAGRDMFEAFPDNPGLAGANGVAKLRQSLTEARASGSRHVMKVQRYDVTDPEGQWKTRHWRPVNWPVRDKAGAVLALVHHVVDVTSDVLVRESVEWRERLFRRADAACEESRRLCEETRRGLEQLRRRPYTR</sequence>
<accession>A0ABW4I525</accession>
<reference evidence="3" key="1">
    <citation type="journal article" date="2019" name="Int. J. Syst. Evol. Microbiol.">
        <title>The Global Catalogue of Microorganisms (GCM) 10K type strain sequencing project: providing services to taxonomists for standard genome sequencing and annotation.</title>
        <authorList>
            <consortium name="The Broad Institute Genomics Platform"/>
            <consortium name="The Broad Institute Genome Sequencing Center for Infectious Disease"/>
            <person name="Wu L."/>
            <person name="Ma J."/>
        </authorList>
    </citation>
    <scope>NUCLEOTIDE SEQUENCE [LARGE SCALE GENOMIC DNA]</scope>
    <source>
        <strain evidence="3">CGMCC 1.16275</strain>
    </source>
</reference>
<name>A0ABW4I525_9SPHN</name>
<proteinExistence type="predicted"/>
<dbReference type="Proteomes" id="UP001597115">
    <property type="component" value="Unassembled WGS sequence"/>
</dbReference>
<evidence type="ECO:0000259" key="1">
    <source>
        <dbReference type="Pfam" id="PF08448"/>
    </source>
</evidence>
<dbReference type="Pfam" id="PF08448">
    <property type="entry name" value="PAS_4"/>
    <property type="match status" value="1"/>
</dbReference>
<dbReference type="InterPro" id="IPR013656">
    <property type="entry name" value="PAS_4"/>
</dbReference>
<feature type="domain" description="PAS fold-4" evidence="1">
    <location>
        <begin position="13"/>
        <end position="129"/>
    </location>
</feature>
<protein>
    <submittedName>
        <fullName evidence="2">PAS domain-containing protein</fullName>
    </submittedName>
</protein>
<keyword evidence="3" id="KW-1185">Reference proteome</keyword>
<dbReference type="InterPro" id="IPR035965">
    <property type="entry name" value="PAS-like_dom_sf"/>
</dbReference>
<dbReference type="Gene3D" id="3.30.450.20">
    <property type="entry name" value="PAS domain"/>
    <property type="match status" value="1"/>
</dbReference>
<gene>
    <name evidence="2" type="ORF">ACFSCW_14910</name>
</gene>
<dbReference type="EMBL" id="JBHUDY010000002">
    <property type="protein sequence ID" value="MFD1613094.1"/>
    <property type="molecule type" value="Genomic_DNA"/>
</dbReference>
<dbReference type="RefSeq" id="WP_380890838.1">
    <property type="nucleotide sequence ID" value="NZ_JBHUDY010000002.1"/>
</dbReference>
<organism evidence="2 3">
    <name type="scientific">Sphingomonas tabacisoli</name>
    <dbReference type="NCBI Taxonomy" id="2249466"/>
    <lineage>
        <taxon>Bacteria</taxon>
        <taxon>Pseudomonadati</taxon>
        <taxon>Pseudomonadota</taxon>
        <taxon>Alphaproteobacteria</taxon>
        <taxon>Sphingomonadales</taxon>
        <taxon>Sphingomonadaceae</taxon>
        <taxon>Sphingomonas</taxon>
    </lineage>
</organism>